<feature type="region of interest" description="Disordered" evidence="1">
    <location>
        <begin position="1"/>
        <end position="84"/>
    </location>
</feature>
<dbReference type="EMBL" id="JAAALK010000079">
    <property type="protein sequence ID" value="KAG8096152.1"/>
    <property type="molecule type" value="Genomic_DNA"/>
</dbReference>
<dbReference type="Proteomes" id="UP000729402">
    <property type="component" value="Unassembled WGS sequence"/>
</dbReference>
<organism evidence="2 3">
    <name type="scientific">Zizania palustris</name>
    <name type="common">Northern wild rice</name>
    <dbReference type="NCBI Taxonomy" id="103762"/>
    <lineage>
        <taxon>Eukaryota</taxon>
        <taxon>Viridiplantae</taxon>
        <taxon>Streptophyta</taxon>
        <taxon>Embryophyta</taxon>
        <taxon>Tracheophyta</taxon>
        <taxon>Spermatophyta</taxon>
        <taxon>Magnoliopsida</taxon>
        <taxon>Liliopsida</taxon>
        <taxon>Poales</taxon>
        <taxon>Poaceae</taxon>
        <taxon>BOP clade</taxon>
        <taxon>Oryzoideae</taxon>
        <taxon>Oryzeae</taxon>
        <taxon>Zizaniinae</taxon>
        <taxon>Zizania</taxon>
    </lineage>
</organism>
<proteinExistence type="predicted"/>
<keyword evidence="3" id="KW-1185">Reference proteome</keyword>
<evidence type="ECO:0000256" key="1">
    <source>
        <dbReference type="SAM" id="MobiDB-lite"/>
    </source>
</evidence>
<evidence type="ECO:0000313" key="2">
    <source>
        <dbReference type="EMBL" id="KAG8096152.1"/>
    </source>
</evidence>
<feature type="compositionally biased region" description="Polar residues" evidence="1">
    <location>
        <begin position="1"/>
        <end position="30"/>
    </location>
</feature>
<name>A0A8J5WW93_ZIZPA</name>
<sequence>MESNGHATLPAAQNSRSQPVPSPSRILQQNVRKRRMDLALASATERRWRSAARRPPRRIPSLTPEGERGFAEVAGGGATRSTRG</sequence>
<protein>
    <submittedName>
        <fullName evidence="2">Uncharacterized protein</fullName>
    </submittedName>
</protein>
<gene>
    <name evidence="2" type="ORF">GUJ93_ZPchr0013g33937</name>
</gene>
<evidence type="ECO:0000313" key="3">
    <source>
        <dbReference type="Proteomes" id="UP000729402"/>
    </source>
</evidence>
<reference evidence="2" key="1">
    <citation type="journal article" date="2021" name="bioRxiv">
        <title>Whole Genome Assembly and Annotation of Northern Wild Rice, Zizania palustris L., Supports a Whole Genome Duplication in the Zizania Genus.</title>
        <authorList>
            <person name="Haas M."/>
            <person name="Kono T."/>
            <person name="Macchietto M."/>
            <person name="Millas R."/>
            <person name="McGilp L."/>
            <person name="Shao M."/>
            <person name="Duquette J."/>
            <person name="Hirsch C.N."/>
            <person name="Kimball J."/>
        </authorList>
    </citation>
    <scope>NUCLEOTIDE SEQUENCE</scope>
    <source>
        <tissue evidence="2">Fresh leaf tissue</tissue>
    </source>
</reference>
<dbReference type="AlphaFoldDB" id="A0A8J5WW93"/>
<accession>A0A8J5WW93</accession>
<reference evidence="2" key="2">
    <citation type="submission" date="2021-02" db="EMBL/GenBank/DDBJ databases">
        <authorList>
            <person name="Kimball J.A."/>
            <person name="Haas M.W."/>
            <person name="Macchietto M."/>
            <person name="Kono T."/>
            <person name="Duquette J."/>
            <person name="Shao M."/>
        </authorList>
    </citation>
    <scope>NUCLEOTIDE SEQUENCE</scope>
    <source>
        <tissue evidence="2">Fresh leaf tissue</tissue>
    </source>
</reference>
<comment type="caution">
    <text evidence="2">The sequence shown here is derived from an EMBL/GenBank/DDBJ whole genome shotgun (WGS) entry which is preliminary data.</text>
</comment>